<sequence>MKKYLRERGDMVLVILHAKVAQKSYGSEKRFFCPPPSVYLLGDGWRKKQEQIVRDGESEQGSQLCAFIGIGNSDQEMQQLDFNGKLEMEKQQRTQVENLARAGCLSDDAKHRITSAPGIVHMCYPPSAPLGPPLPPPLRIVHWFSCKRYTSSGN</sequence>
<feature type="domain" description="RBP-J/Cbf11/Cbf12 DNA binding" evidence="1">
    <location>
        <begin position="12"/>
        <end position="154"/>
    </location>
</feature>
<evidence type="ECO:0000259" key="1">
    <source>
        <dbReference type="SMART" id="SM01267"/>
    </source>
</evidence>
<dbReference type="OrthoDB" id="5600360at2759"/>
<dbReference type="Pfam" id="PF09271">
    <property type="entry name" value="LAG1-DNAbind"/>
    <property type="match status" value="1"/>
</dbReference>
<dbReference type="GO" id="GO:0003677">
    <property type="term" value="F:DNA binding"/>
    <property type="evidence" value="ECO:0007669"/>
    <property type="project" value="InterPro"/>
</dbReference>
<reference evidence="2" key="1">
    <citation type="journal article" date="2016" name="Mol. Ecol. Resour.">
        <title>Evaluation of the impact of RNA preservation methods of spiders for de novo transcriptome assembly.</title>
        <authorList>
            <person name="Kono N."/>
            <person name="Nakamura H."/>
            <person name="Ito Y."/>
            <person name="Tomita M."/>
            <person name="Arakawa K."/>
        </authorList>
    </citation>
    <scope>NUCLEOTIDE SEQUENCE</scope>
    <source>
        <tissue evidence="2">Whole body</tissue>
    </source>
</reference>
<dbReference type="Gene3D" id="2.60.40.1450">
    <property type="entry name" value="LAG1, DNA binding domain"/>
    <property type="match status" value="1"/>
</dbReference>
<proteinExistence type="evidence at transcript level"/>
<dbReference type="InterPro" id="IPR037095">
    <property type="entry name" value="RBP-J/Cbf11_DNA-bd_sf"/>
</dbReference>
<dbReference type="InterPro" id="IPR040159">
    <property type="entry name" value="CLS_fam"/>
</dbReference>
<evidence type="ECO:0000313" key="2">
    <source>
        <dbReference type="EMBL" id="LAA00145.1"/>
    </source>
</evidence>
<dbReference type="PANTHER" id="PTHR10665">
    <property type="entry name" value="RECOMBINING BINDING PROTEIN SUPPRESSOR OF HAIRLESS"/>
    <property type="match status" value="1"/>
</dbReference>
<dbReference type="SUPFAM" id="SSF49417">
    <property type="entry name" value="p53-like transcription factors"/>
    <property type="match status" value="1"/>
</dbReference>
<accession>A0A2L2XZ77</accession>
<name>A0A2L2XZ77_PARTP</name>
<dbReference type="EMBL" id="IAAA01005921">
    <property type="protein sequence ID" value="LAA00145.1"/>
    <property type="molecule type" value="mRNA"/>
</dbReference>
<protein>
    <submittedName>
        <fullName evidence="2">Suppressor of hairless protein-like protein</fullName>
    </submittedName>
</protein>
<dbReference type="InterPro" id="IPR015351">
    <property type="entry name" value="RBP-J/Cbf11/Cbf12_DNA-bd"/>
</dbReference>
<dbReference type="InterPro" id="IPR008967">
    <property type="entry name" value="p53-like_TF_DNA-bd_sf"/>
</dbReference>
<dbReference type="GO" id="GO:0001228">
    <property type="term" value="F:DNA-binding transcription activator activity, RNA polymerase II-specific"/>
    <property type="evidence" value="ECO:0007669"/>
    <property type="project" value="InterPro"/>
</dbReference>
<dbReference type="SMART" id="SM01267">
    <property type="entry name" value="LAG1_DNAbind"/>
    <property type="match status" value="1"/>
</dbReference>
<organism evidence="2">
    <name type="scientific">Parasteatoda tepidariorum</name>
    <name type="common">Common house spider</name>
    <name type="synonym">Achaearanea tepidariorum</name>
    <dbReference type="NCBI Taxonomy" id="114398"/>
    <lineage>
        <taxon>Eukaryota</taxon>
        <taxon>Metazoa</taxon>
        <taxon>Ecdysozoa</taxon>
        <taxon>Arthropoda</taxon>
        <taxon>Chelicerata</taxon>
        <taxon>Arachnida</taxon>
        <taxon>Araneae</taxon>
        <taxon>Araneomorphae</taxon>
        <taxon>Entelegynae</taxon>
        <taxon>Araneoidea</taxon>
        <taxon>Theridiidae</taxon>
        <taxon>Parasteatoda</taxon>
    </lineage>
</organism>
<dbReference type="AlphaFoldDB" id="A0A2L2XZ77"/>
<dbReference type="GO" id="GO:0005634">
    <property type="term" value="C:nucleus"/>
    <property type="evidence" value="ECO:0007669"/>
    <property type="project" value="InterPro"/>
</dbReference>